<feature type="coiled-coil region" evidence="1">
    <location>
        <begin position="2779"/>
        <end position="2813"/>
    </location>
</feature>
<sequence>MIKRRNPIELVFVTLVLSIQLCLILMQNAFAQAPDWLLDNAPQAVDISLSHDGGSWLVGLDGYPYKWDSANSQWKRFGNIGQLSRIDANNGYVAAIATNGKVYLSLSNTAVWTDLNITASDISLGGGFIWLAGANNSEYFDSVLSGQLRERMISDGELSQAISWQIIEGQLERLDSDGNATLWGLDANNQLFYFADAQWRQTPLSPSGIDVGAGKNGSVYVVISPEDATLGGGKISRRNPITGIWSSVVGRALNISAGENDVAWGVNSFNWLISSTLTPIRTITTDDNNGEEQYTLQMILGDNYELPETLADIPVSDISNSNGVTVGRTMLNGLPTKLAIYTPSNANVPNLLFGHDTFSIADYVPDLQDSGVSDLGRILNAVIMWVPNENIELLPAQSAADTLASYFQNEKLKTHLPLTSLELIGELDLQAIPEGSSLANLFELSDLILTIETGLPNTLFTNVTYSESPAAPIVSDSERTVDDLVRLYGEEIKQPITLYASAQALENKKIGPAVISNAEWQLSLDDNVSLSFISALTFPVEGSNESIVSDSIVRYQHAEKSLVITGRVNANEVAKVASHNAVAIADLDINGEYFFESDDQTESHFSLDGFGQFKSAQDLERQIKLRVELALAKNNSTVIPSLYLETGLTLADVFGEQIPVLGNIELRDITLSSDLLMGSVKINGKNVKVARFANDSLSSPLVALMHEDLAIKTYVPELNDTPFAGLLFSQSVVFGRQGNDDGEVFETREDLPDILRPYLQSNFDLFPLTIEDGISAIAFHDPNSENKATEETQEALSTLGVPEQGYLARAYFDADMLLQAIYEETNQPEDNASSDTEIGASANKAENLGDVLAALPKFDFEIEFQVSNVEIPRLDSVLSLSNSAINIQRSGENFRARLITGMEVSLPVEEDPGIALAMLGAIELGWDEEALSVSIAGSTIVDRNSARELGLSALASLPEADATPDFDPQLQAGWQNVFGIPQFTLLQTAFTTEFSIAVDSNLNTPPEMLTSKFFGVGYIGKQAVSADGAVTLSLNANQDGYDFEDAYFSVPGPVFISKLPGLEKVPKASEMSLRDMYISTQAFYGNLDWESENSGGAFYLVTPESETSVVKSTVENTNQESPPTSESPIQGTAFELYARLDQFNLSMLETSVDKIDGLVEVAGIPSSIWEQQLGPVVIALSNLERRDFTLNEQQPTMLSRLFTGTPDSAIPSQKLSVLDLNESAVLAKGMTVFSMFDPNSTLSADISAIFDTIGLTAPISMIGAIEQHDNGNYEARFTAATEVIAPNSTIDVLGIKPTFGPSKLLISTFDNGEFGLETSAKITLGSEEIEMFGYRKFANDSEGNIVDDDWQFRAPGPVLVGGLPGLGELPVLKQWELSNLVFEPNSITAQMSWPEQGTGGIIYLQQDFAGNMQLSGRVDYLTPSMLYTDLAKSHIDQQLSPAFVAYQPKTPSNILPINADLPAPLQRMLLGDSQSIREYQQQALLPLDANLKVVKGLTLLGLSDVDTLKESDLLAPIFEVVAITDSSLLMSGTFEIASDDKLISEAEFTLGALEIPNIPSTSITFTSAAINLNNIENNVATISSFATVTPPLPVDLSLPMKGSISFEDNQDGTLISYDLMVIDNAETDYKISSEGIWKNPPLIPNLEVSDLGFTGEILVSASNNVENTYTCSLVGKSKVDKVEAKIAVDLCGGRELSMALEDPNYDPIIYVEDEVRFSTLLRKATGFIDNYTGSGSKEDQELALEQLLNTVGDVAMSEILISNKAMAGNIDLNIANTTSLVGSAAVAFDGDQFALFIRNNQPLSIGNMLTEPLPPLDQITLPQGVFAISTQQDDDFDLGDLPIKVFDDIFGGLISPEKGKKLRVTDGITLLSKSNTDELPPGIKQAVQTFGISGDFIIGGGLGGVFGGPPSINLYVALGEVDAPLPDFAGEIIEIKDADVELQMTNLGPGQETEVTLSTEATLKMPRIDKPGIRESIDTTIGVGYAMGGDTAGSLSIQAMVEGEWLNPMGFQDFALTNTSVSIGVAGTGTTVAINSEEAVFKDKRFVFDLDTAWVGGAPSQLSVQFAKSPSMEGDLIISPIIQAEIVNSIFQVALKSGSSLAENIFSVLESETFQIPGPIGQGSNTILNSVDALVSLSNKIGRTSDSMVNAFKHSPLGMIGIKNPNIYFVTPGNSLPAREGVERPPLGLGLIAFGDMVLHAGNINAELASGEYRINLKDGYLISGEITPPAPFSDSFLSVTGRQSILTFSPAALRLAGNLQLPDSLFSGFPVLAEGHFDFERSDFSADTEVNAAIKIGGGLIEREAYFKISGSQLQVYSSPKGCIDVPIALDGSFNVTKASDASKILTVSEFQLPSAADLLTCPESMLEIWQDFRDNPTATPMLAAGAVLQASEMLLDQLPDNEATRQLYQGVAAVEEALGITANAIENVNDTANDVINSIPGTGYLGDGLDQVADFAGDIPGLDLANQIAAQAAAEAIQAASQLAGSALALLGGDPSAFASGLGAAALDQFANVANFADAGIGALSNWFGSGRNYCNVLIENMRDDNIAPESSLRAKALWTPFAEIWKGSAEAKQIQDLDISVRNRMRSDLEALYYASEPWNQVALRIDSELTQAYVRGYHEANVNGLPFTTNTLYTNTWPLVSELIKRENKLRKRAHIHALSVEETLARLKSWAEISNFDPNADYPGFRCEKQRAVVDSMQAAVALGIQVTHNNSIATDYLTYNQLHGALNSVGTIASNMRTANANSIQQLVTLQTEAITRNIRYLADLKGKMELSLRMLEAKAETDEASLQQITEKVSEAETAIETFFNESVKVVSEGSAMHPDIDVIGLVGNASKKVEEAYLAGITALLNRLNQPWSSTTEMTIMVLPYSDKCLRSFYRSDNKNPLFVSDCHEGLQQVLQDVESGVATNLNAGSQLLDTIRINAVTYEQRIVEDLRYQFWLWEPEDEDGITRVATAQSMQSPLATYCLGVPHAFAPPVDDPVVEATPCISKDTSQHWQKLEDEGGPSYFRLKSTDTGLCATWNGLNGVNALVLKECNESNKARQVMTAGWPVRVAEHEPKLLSENNRTIYAWKNFDNSRCIQRIPSNSNNFEVAATSCNSLKTNLPAAASLGFMSQKNSANQWQFTYQKNGQEKCLVSTNIRVNYFNYTAREGDRIIGLGSCDIEESYFNIDKSNIVGESTQRKYKIKTAFGEELCMEVNQPTYGSMAYLHEIPLRLSQCSESRNDRQLFYPIEILPTGPEPEVSNSTLSGEVVVKIGDQGDQIGAGYTAVVLMQGTQTRYVVASDQYGEFTFRGILPGNYTLKPIFDWKVKATSNSRISVSVPANTNVIGKTVEVSSIFRILGNIRIQDENGVRGLANHKVSIRISETSSISVLSDETGSYRFVDLPEGEYTIEVDSVGYDVIRPNAKEIRVEIEGKNSLQNNFRITPKN</sequence>
<dbReference type="InterPro" id="IPR035992">
    <property type="entry name" value="Ricin_B-like_lectins"/>
</dbReference>
<evidence type="ECO:0000313" key="3">
    <source>
        <dbReference type="Proteomes" id="UP001249020"/>
    </source>
</evidence>
<organism evidence="2 3">
    <name type="scientific">Brumicola blandensis</name>
    <dbReference type="NCBI Taxonomy" id="3075611"/>
    <lineage>
        <taxon>Bacteria</taxon>
        <taxon>Pseudomonadati</taxon>
        <taxon>Pseudomonadota</taxon>
        <taxon>Gammaproteobacteria</taxon>
        <taxon>Alteromonadales</taxon>
        <taxon>Alteromonadaceae</taxon>
        <taxon>Brumicola</taxon>
    </lineage>
</organism>
<comment type="caution">
    <text evidence="2">The sequence shown here is derived from an EMBL/GenBank/DDBJ whole genome shotgun (WGS) entry which is preliminary data.</text>
</comment>
<dbReference type="Pfam" id="PF19193">
    <property type="entry name" value="Tectonin"/>
    <property type="match status" value="1"/>
</dbReference>
<dbReference type="Proteomes" id="UP001249020">
    <property type="component" value="Unassembled WGS sequence"/>
</dbReference>
<accession>A0AAW8R2Q5</accession>
<dbReference type="EMBL" id="JAVRIE010000003">
    <property type="protein sequence ID" value="MDT0582719.1"/>
    <property type="molecule type" value="Genomic_DNA"/>
</dbReference>
<evidence type="ECO:0000256" key="1">
    <source>
        <dbReference type="SAM" id="Coils"/>
    </source>
</evidence>
<dbReference type="PROSITE" id="PS50231">
    <property type="entry name" value="RICIN_B_LECTIN"/>
    <property type="match status" value="1"/>
</dbReference>
<dbReference type="Gene3D" id="2.60.40.1120">
    <property type="entry name" value="Carboxypeptidase-like, regulatory domain"/>
    <property type="match status" value="2"/>
</dbReference>
<keyword evidence="3" id="KW-1185">Reference proteome</keyword>
<dbReference type="RefSeq" id="WP_311361497.1">
    <property type="nucleotide sequence ID" value="NZ_JAVRIE010000003.1"/>
</dbReference>
<protein>
    <submittedName>
        <fullName evidence="2">Tectonin domain-containing protein</fullName>
    </submittedName>
</protein>
<dbReference type="SUPFAM" id="SSF50370">
    <property type="entry name" value="Ricin B-like lectins"/>
    <property type="match status" value="1"/>
</dbReference>
<dbReference type="Gene3D" id="2.80.10.50">
    <property type="match status" value="1"/>
</dbReference>
<reference evidence="2 3" key="1">
    <citation type="submission" date="2023-09" db="EMBL/GenBank/DDBJ databases">
        <authorList>
            <person name="Rey-Velasco X."/>
        </authorList>
    </citation>
    <scope>NUCLEOTIDE SEQUENCE [LARGE SCALE GENOMIC DNA]</scope>
    <source>
        <strain evidence="2 3">W409</strain>
    </source>
</reference>
<name>A0AAW8R2Q5_9ALTE</name>
<evidence type="ECO:0000313" key="2">
    <source>
        <dbReference type="EMBL" id="MDT0582719.1"/>
    </source>
</evidence>
<proteinExistence type="predicted"/>
<dbReference type="InterPro" id="IPR006624">
    <property type="entry name" value="Beta-propeller_rpt_TECPR"/>
</dbReference>
<gene>
    <name evidence="2" type="ORF">RM544_09205</name>
</gene>
<keyword evidence="1" id="KW-0175">Coiled coil</keyword>